<dbReference type="Pfam" id="PF14432">
    <property type="entry name" value="DYW_deaminase"/>
    <property type="match status" value="1"/>
</dbReference>
<dbReference type="InParanoid" id="A0A200R3T0"/>
<dbReference type="PROSITE" id="PS51375">
    <property type="entry name" value="PPR"/>
    <property type="match status" value="3"/>
</dbReference>
<dbReference type="EMBL" id="MVGT01000438">
    <property type="protein sequence ID" value="OVA17328.1"/>
    <property type="molecule type" value="Genomic_DNA"/>
</dbReference>
<feature type="repeat" description="PPR" evidence="2">
    <location>
        <begin position="60"/>
        <end position="94"/>
    </location>
</feature>
<dbReference type="InterPro" id="IPR046848">
    <property type="entry name" value="E_motif"/>
</dbReference>
<accession>A0A200R3T0</accession>
<dbReference type="OMA" id="KKAYSWI"/>
<dbReference type="PANTHER" id="PTHR47926:SF347">
    <property type="entry name" value="PENTATRICOPEPTIDE REPEAT-CONTAINING PROTEIN"/>
    <property type="match status" value="1"/>
</dbReference>
<dbReference type="InterPro" id="IPR046960">
    <property type="entry name" value="PPR_At4g14850-like_plant"/>
</dbReference>
<evidence type="ECO:0000313" key="4">
    <source>
        <dbReference type="EMBL" id="OVA17328.1"/>
    </source>
</evidence>
<keyword evidence="5" id="KW-1185">Reference proteome</keyword>
<sequence>MAVVVFQSLSIQCCLQTQQQHKTEIHQQRRPLNLQISSSSKSGELSTTHKVFDEIPHSVDTFAWNTLIQTHLGNGAHDHVISIYRTMLLRGVHPDKHTLPRVLTASRLSGSFFCGKQIHGHTLKLGFGSDQYVVTALMEMYGRHDGAAAARRLFDQSSRKNSVSWTLMAGLYIIEDKPNLAIETFHQMLKLGAENVDAVALSTVLSACGRLKSLQEGKKVHEIARKRELEFDVLVSNSLLKMYLDCGSIKDARLVFDRMHSKDVISWTAILSGYVKNGGFNEGLKLFRLMNSEGIKPDSFSVSSVLPACARISARKHGREIHAYTLRNGVDSNIAVQNAQIDMYMKSGCSESASKIFVRMREKDTISWTIMILGYSLHGQGRLGVELFQKMMNMRVRIDDTVYVAVLCACNTARMVEEGKSYFKFIRAPKIEHYSLMVSLLGRAGHFDEARSFIDEHQIEWHKEVQRALLAGCRIHRNTKMAKRVIERLTELEPLNAENYLLLSNMYAANAKWDVVKNLRELIRDMDLRPKKAYTWIEIRNKVHVFGVGDVSHPRSERIYYELQSLMKKMKEGEGYIPDRDFGFHDVDEERECIPIGHSEMLAISFGLISTQVGTTLRITKNLRVCHNCHSSAKMISKIVGREIILKDPDRFHHFKDGICSCEDFW</sequence>
<dbReference type="GO" id="GO:0003723">
    <property type="term" value="F:RNA binding"/>
    <property type="evidence" value="ECO:0007669"/>
    <property type="project" value="InterPro"/>
</dbReference>
<dbReference type="Gene3D" id="1.25.40.10">
    <property type="entry name" value="Tetratricopeptide repeat domain"/>
    <property type="match status" value="4"/>
</dbReference>
<protein>
    <submittedName>
        <fullName evidence="4">Pentatricopeptide repeat</fullName>
    </submittedName>
</protein>
<keyword evidence="1" id="KW-0677">Repeat</keyword>
<proteinExistence type="predicted"/>
<dbReference type="InterPro" id="IPR032867">
    <property type="entry name" value="DYW_dom"/>
</dbReference>
<dbReference type="InterPro" id="IPR011990">
    <property type="entry name" value="TPR-like_helical_dom_sf"/>
</dbReference>
<dbReference type="OrthoDB" id="743409at2759"/>
<dbReference type="FunFam" id="1.25.40.10:FF:000344">
    <property type="entry name" value="Pentatricopeptide repeat-containing protein"/>
    <property type="match status" value="1"/>
</dbReference>
<organism evidence="4 5">
    <name type="scientific">Macleaya cordata</name>
    <name type="common">Five-seeded plume-poppy</name>
    <name type="synonym">Bocconia cordata</name>
    <dbReference type="NCBI Taxonomy" id="56857"/>
    <lineage>
        <taxon>Eukaryota</taxon>
        <taxon>Viridiplantae</taxon>
        <taxon>Streptophyta</taxon>
        <taxon>Embryophyta</taxon>
        <taxon>Tracheophyta</taxon>
        <taxon>Spermatophyta</taxon>
        <taxon>Magnoliopsida</taxon>
        <taxon>Ranunculales</taxon>
        <taxon>Papaveraceae</taxon>
        <taxon>Papaveroideae</taxon>
        <taxon>Macleaya</taxon>
    </lineage>
</organism>
<evidence type="ECO:0000256" key="2">
    <source>
        <dbReference type="PROSITE-ProRule" id="PRU00708"/>
    </source>
</evidence>
<feature type="repeat" description="PPR" evidence="2">
    <location>
        <begin position="263"/>
        <end position="297"/>
    </location>
</feature>
<dbReference type="AlphaFoldDB" id="A0A200R3T0"/>
<feature type="repeat" description="PPR" evidence="2">
    <location>
        <begin position="364"/>
        <end position="398"/>
    </location>
</feature>
<dbReference type="Pfam" id="PF20430">
    <property type="entry name" value="Eplus_motif"/>
    <property type="match status" value="1"/>
</dbReference>
<dbReference type="InterPro" id="IPR002885">
    <property type="entry name" value="PPR_rpt"/>
</dbReference>
<evidence type="ECO:0000313" key="5">
    <source>
        <dbReference type="Proteomes" id="UP000195402"/>
    </source>
</evidence>
<comment type="caution">
    <text evidence="4">The sequence shown here is derived from an EMBL/GenBank/DDBJ whole genome shotgun (WGS) entry which is preliminary data.</text>
</comment>
<evidence type="ECO:0000259" key="3">
    <source>
        <dbReference type="Pfam" id="PF14432"/>
    </source>
</evidence>
<dbReference type="Proteomes" id="UP000195402">
    <property type="component" value="Unassembled WGS sequence"/>
</dbReference>
<dbReference type="Pfam" id="PF13041">
    <property type="entry name" value="PPR_2"/>
    <property type="match status" value="1"/>
</dbReference>
<evidence type="ECO:0000256" key="1">
    <source>
        <dbReference type="ARBA" id="ARBA00022737"/>
    </source>
</evidence>
<feature type="domain" description="DYW" evidence="3">
    <location>
        <begin position="575"/>
        <end position="666"/>
    </location>
</feature>
<dbReference type="FunFam" id="1.25.40.10:FF:000090">
    <property type="entry name" value="Pentatricopeptide repeat-containing protein, chloroplastic"/>
    <property type="match status" value="1"/>
</dbReference>
<gene>
    <name evidence="4" type="ORF">BVC80_1837g134</name>
</gene>
<dbReference type="NCBIfam" id="TIGR00756">
    <property type="entry name" value="PPR"/>
    <property type="match status" value="2"/>
</dbReference>
<dbReference type="GO" id="GO:0009451">
    <property type="term" value="P:RNA modification"/>
    <property type="evidence" value="ECO:0007669"/>
    <property type="project" value="InterPro"/>
</dbReference>
<dbReference type="GO" id="GO:0008270">
    <property type="term" value="F:zinc ion binding"/>
    <property type="evidence" value="ECO:0007669"/>
    <property type="project" value="InterPro"/>
</dbReference>
<dbReference type="Pfam" id="PF01535">
    <property type="entry name" value="PPR"/>
    <property type="match status" value="5"/>
</dbReference>
<reference evidence="4 5" key="1">
    <citation type="journal article" date="2017" name="Mol. Plant">
        <title>The Genome of Medicinal Plant Macleaya cordata Provides New Insights into Benzylisoquinoline Alkaloids Metabolism.</title>
        <authorList>
            <person name="Liu X."/>
            <person name="Liu Y."/>
            <person name="Huang P."/>
            <person name="Ma Y."/>
            <person name="Qing Z."/>
            <person name="Tang Q."/>
            <person name="Cao H."/>
            <person name="Cheng P."/>
            <person name="Zheng Y."/>
            <person name="Yuan Z."/>
            <person name="Zhou Y."/>
            <person name="Liu J."/>
            <person name="Tang Z."/>
            <person name="Zhuo Y."/>
            <person name="Zhang Y."/>
            <person name="Yu L."/>
            <person name="Huang J."/>
            <person name="Yang P."/>
            <person name="Peng Q."/>
            <person name="Zhang J."/>
            <person name="Jiang W."/>
            <person name="Zhang Z."/>
            <person name="Lin K."/>
            <person name="Ro D.K."/>
            <person name="Chen X."/>
            <person name="Xiong X."/>
            <person name="Shang Y."/>
            <person name="Huang S."/>
            <person name="Zeng J."/>
        </authorList>
    </citation>
    <scope>NUCLEOTIDE SEQUENCE [LARGE SCALE GENOMIC DNA]</scope>
    <source>
        <strain evidence="5">cv. BLH2017</strain>
        <tissue evidence="4">Root</tissue>
    </source>
</reference>
<dbReference type="PANTHER" id="PTHR47926">
    <property type="entry name" value="PENTATRICOPEPTIDE REPEAT-CONTAINING PROTEIN"/>
    <property type="match status" value="1"/>
</dbReference>
<dbReference type="InterPro" id="IPR046849">
    <property type="entry name" value="E2_motif"/>
</dbReference>
<name>A0A200R3T0_MACCD</name>
<dbReference type="Pfam" id="PF20431">
    <property type="entry name" value="E_motif"/>
    <property type="match status" value="1"/>
</dbReference>